<proteinExistence type="predicted"/>
<dbReference type="RefSeq" id="WP_068334939.1">
    <property type="nucleotide sequence ID" value="NZ_LVHF01000033.1"/>
</dbReference>
<dbReference type="EMBL" id="LVHF01000033">
    <property type="protein sequence ID" value="OAN11007.1"/>
    <property type="molecule type" value="Genomic_DNA"/>
</dbReference>
<feature type="chain" id="PRO_5008089858" description="Phospho-N-acetylmuramoyl-pentapeptide-transferase" evidence="1">
    <location>
        <begin position="25"/>
        <end position="243"/>
    </location>
</feature>
<dbReference type="STRING" id="858640.A3K86_18700"/>
<accession>A0A178K1M6</accession>
<evidence type="ECO:0000313" key="2">
    <source>
        <dbReference type="EMBL" id="OAN11007.1"/>
    </source>
</evidence>
<evidence type="ECO:0000313" key="3">
    <source>
        <dbReference type="Proteomes" id="UP000078503"/>
    </source>
</evidence>
<feature type="signal peptide" evidence="1">
    <location>
        <begin position="1"/>
        <end position="24"/>
    </location>
</feature>
<evidence type="ECO:0008006" key="4">
    <source>
        <dbReference type="Google" id="ProtNLM"/>
    </source>
</evidence>
<comment type="caution">
    <text evidence="2">The sequence shown here is derived from an EMBL/GenBank/DDBJ whole genome shotgun (WGS) entry which is preliminary data.</text>
</comment>
<organism evidence="2 3">
    <name type="scientific">Photobacterium jeanii</name>
    <dbReference type="NCBI Taxonomy" id="858640"/>
    <lineage>
        <taxon>Bacteria</taxon>
        <taxon>Pseudomonadati</taxon>
        <taxon>Pseudomonadota</taxon>
        <taxon>Gammaproteobacteria</taxon>
        <taxon>Vibrionales</taxon>
        <taxon>Vibrionaceae</taxon>
        <taxon>Photobacterium</taxon>
    </lineage>
</organism>
<dbReference type="OrthoDB" id="5915284at2"/>
<dbReference type="InterPro" id="IPR021675">
    <property type="entry name" value="DUF3261"/>
</dbReference>
<protein>
    <recommendedName>
        <fullName evidence="4">Phospho-N-acetylmuramoyl-pentapeptide-transferase</fullName>
    </recommendedName>
</protein>
<dbReference type="PROSITE" id="PS51257">
    <property type="entry name" value="PROKAR_LIPOPROTEIN"/>
    <property type="match status" value="1"/>
</dbReference>
<dbReference type="Pfam" id="PF11659">
    <property type="entry name" value="DUF3261"/>
    <property type="match status" value="1"/>
</dbReference>
<keyword evidence="1" id="KW-0732">Signal</keyword>
<sequence length="243" mass="26769">MKPKKLTALANLVGTVILTTSLSACSLQPVSTQPAIDTDAQAQNRVMINDRQVVTLPTPAELGYSIHASQLISAQWRSQQDGANKGAKQQQQLPVQLEVKNNSLQLAGFSSWGTRILTLSYQDQRIDASVLTGLETTLPQPEQVLFNLMLTLWPVSSWQPQLAPIGWQLTESHLVRRLINAQGETVVEIQYQTKPYLNGDIIFNHKQLGYQITIKTLNYQSSPEPAAASKANKAGTTPNELNQ</sequence>
<evidence type="ECO:0000256" key="1">
    <source>
        <dbReference type="SAM" id="SignalP"/>
    </source>
</evidence>
<dbReference type="AlphaFoldDB" id="A0A178K1M6"/>
<keyword evidence="3" id="KW-1185">Reference proteome</keyword>
<dbReference type="Proteomes" id="UP000078503">
    <property type="component" value="Unassembled WGS sequence"/>
</dbReference>
<gene>
    <name evidence="2" type="ORF">A3K86_18700</name>
</gene>
<reference evidence="2 3" key="1">
    <citation type="submission" date="2016-03" db="EMBL/GenBank/DDBJ databases">
        <title>Photobacterium proteolyticum sp. nov. a protease producing bacterium isolated from ocean sediments of Laizhou Bay.</title>
        <authorList>
            <person name="Li Y."/>
        </authorList>
    </citation>
    <scope>NUCLEOTIDE SEQUENCE [LARGE SCALE GENOMIC DNA]</scope>
    <source>
        <strain evidence="2 3">R-40508</strain>
    </source>
</reference>
<name>A0A178K1M6_9GAMM</name>